<evidence type="ECO:0000313" key="2">
    <source>
        <dbReference type="EMBL" id="QDH23395.1"/>
    </source>
</evidence>
<dbReference type="Gene3D" id="2.130.10.130">
    <property type="entry name" value="Integrin alpha, N-terminal"/>
    <property type="match status" value="1"/>
</dbReference>
<evidence type="ECO:0000313" key="3">
    <source>
        <dbReference type="Proteomes" id="UP000316968"/>
    </source>
</evidence>
<protein>
    <recommendedName>
        <fullName evidence="4">VCBS repeat-containing protein</fullName>
    </recommendedName>
</protein>
<evidence type="ECO:0000256" key="1">
    <source>
        <dbReference type="SAM" id="SignalP"/>
    </source>
</evidence>
<keyword evidence="1" id="KW-0732">Signal</keyword>
<dbReference type="SUPFAM" id="SSF69318">
    <property type="entry name" value="Integrin alpha N-terminal domain"/>
    <property type="match status" value="1"/>
</dbReference>
<evidence type="ECO:0008006" key="4">
    <source>
        <dbReference type="Google" id="ProtNLM"/>
    </source>
</evidence>
<dbReference type="OrthoDB" id="1743319at2"/>
<dbReference type="AlphaFoldDB" id="A0A4Y6V526"/>
<gene>
    <name evidence="2" type="ORF">FFV09_22525</name>
</gene>
<keyword evidence="3" id="KW-1185">Reference proteome</keyword>
<organism evidence="2 3">
    <name type="scientific">Saccharibacillus brassicae</name>
    <dbReference type="NCBI Taxonomy" id="2583377"/>
    <lineage>
        <taxon>Bacteria</taxon>
        <taxon>Bacillati</taxon>
        <taxon>Bacillota</taxon>
        <taxon>Bacilli</taxon>
        <taxon>Bacillales</taxon>
        <taxon>Paenibacillaceae</taxon>
        <taxon>Saccharibacillus</taxon>
    </lineage>
</organism>
<accession>A0A4Y6V526</accession>
<reference evidence="2 3" key="1">
    <citation type="submission" date="2019-06" db="EMBL/GenBank/DDBJ databases">
        <title>Saccharibacillus brassicae sp. nov., an endophytic bacterium isolated from Chinese cabbage seeds (Brassica pekinensis).</title>
        <authorList>
            <person name="Jiang L."/>
            <person name="Lee J."/>
            <person name="Kim S.W."/>
        </authorList>
    </citation>
    <scope>NUCLEOTIDE SEQUENCE [LARGE SCALE GENOMIC DNA]</scope>
    <source>
        <strain evidence="3">KCTC 43072 / ATSA2</strain>
    </source>
</reference>
<sequence>MKKIWWSAACAAGLLFLSGCSDTLSLPDPTSLIRPPRLPAEKEVLKNAIDRQLPAGATATRTRDSDDTNAVHYADLDGDGSREAIVFYKPVESAKNIHLMILQKQGDAWVNVLDIEGKGPLLDKLEFTDISGDGYTDIVVGYGTDGEDPASGSTGILMVYSYAGQALEILGTKLELPYSDFALVDINHDDRQELVLVNMKPNVGTEIRVYQYQGSDFQELASLVLPSKTLTGYYNVTAGKIAPDRNALVLDVMIGAGSYTQVVVMKNGILESLISEDKTFRDGLVKSEDMNGDGIIEIPTLKTPTGWSDFEHKEDILLLTVYSQWNGEKGITPVREQYRDANGRFTLPPFPQKLIGKVTLNTVSMVDKYLQFVRIDDQSGEREWLEEVRFFTPIQWQNESEDKGWIKLYSTSSQVIAYRVNPDGALAAANSGIPTN</sequence>
<name>A0A4Y6V526_SACBS</name>
<dbReference type="InterPro" id="IPR028994">
    <property type="entry name" value="Integrin_alpha_N"/>
</dbReference>
<proteinExistence type="predicted"/>
<dbReference type="Proteomes" id="UP000316968">
    <property type="component" value="Chromosome"/>
</dbReference>
<dbReference type="PROSITE" id="PS51257">
    <property type="entry name" value="PROKAR_LIPOPROTEIN"/>
    <property type="match status" value="1"/>
</dbReference>
<dbReference type="RefSeq" id="WP_141449932.1">
    <property type="nucleotide sequence ID" value="NZ_CP041217.1"/>
</dbReference>
<feature type="signal peptide" evidence="1">
    <location>
        <begin position="1"/>
        <end position="21"/>
    </location>
</feature>
<feature type="chain" id="PRO_5039465717" description="VCBS repeat-containing protein" evidence="1">
    <location>
        <begin position="22"/>
        <end position="436"/>
    </location>
</feature>
<dbReference type="EMBL" id="CP041217">
    <property type="protein sequence ID" value="QDH23395.1"/>
    <property type="molecule type" value="Genomic_DNA"/>
</dbReference>
<dbReference type="KEGG" id="saca:FFV09_22525"/>